<evidence type="ECO:0000256" key="1">
    <source>
        <dbReference type="ARBA" id="ARBA00001971"/>
    </source>
</evidence>
<proteinExistence type="inferred from homology"/>
<protein>
    <submittedName>
        <fullName evidence="6">Uncharacterized protein</fullName>
    </submittedName>
</protein>
<dbReference type="SUPFAM" id="SSF48264">
    <property type="entry name" value="Cytochrome P450"/>
    <property type="match status" value="1"/>
</dbReference>
<evidence type="ECO:0000256" key="2">
    <source>
        <dbReference type="ARBA" id="ARBA00010617"/>
    </source>
</evidence>
<dbReference type="Pfam" id="PF00067">
    <property type="entry name" value="p450"/>
    <property type="match status" value="1"/>
</dbReference>
<organism evidence="6 7">
    <name type="scientific">Sphagnurus paluster</name>
    <dbReference type="NCBI Taxonomy" id="117069"/>
    <lineage>
        <taxon>Eukaryota</taxon>
        <taxon>Fungi</taxon>
        <taxon>Dikarya</taxon>
        <taxon>Basidiomycota</taxon>
        <taxon>Agaricomycotina</taxon>
        <taxon>Agaricomycetes</taxon>
        <taxon>Agaricomycetidae</taxon>
        <taxon>Agaricales</taxon>
        <taxon>Tricholomatineae</taxon>
        <taxon>Lyophyllaceae</taxon>
        <taxon>Sphagnurus</taxon>
    </lineage>
</organism>
<dbReference type="GO" id="GO:0016705">
    <property type="term" value="F:oxidoreductase activity, acting on paired donors, with incorporation or reduction of molecular oxygen"/>
    <property type="evidence" value="ECO:0007669"/>
    <property type="project" value="InterPro"/>
</dbReference>
<dbReference type="InterPro" id="IPR001128">
    <property type="entry name" value="Cyt_P450"/>
</dbReference>
<comment type="cofactor">
    <cofactor evidence="1">
        <name>heme</name>
        <dbReference type="ChEBI" id="CHEBI:30413"/>
    </cofactor>
</comment>
<gene>
    <name evidence="6" type="ORF">H0H81_009924</name>
</gene>
<dbReference type="PANTHER" id="PTHR46206:SF7">
    <property type="entry name" value="P450, PUTATIVE (EUROFUNG)-RELATED"/>
    <property type="match status" value="1"/>
</dbReference>
<keyword evidence="3" id="KW-0479">Metal-binding</keyword>
<evidence type="ECO:0000256" key="3">
    <source>
        <dbReference type="ARBA" id="ARBA00022723"/>
    </source>
</evidence>
<dbReference type="AlphaFoldDB" id="A0A9P7KNB1"/>
<evidence type="ECO:0000256" key="4">
    <source>
        <dbReference type="ARBA" id="ARBA00023002"/>
    </source>
</evidence>
<sequence>MFTQALFDLAVRPSYIEALRDEVESVIRDDGLTKLSLHKMRKLDSFIKESQRFGGAGACTSRCVIVIPGRFLAVNQIKALLVHVLLNYDVAFENGTRPADRWYAFVSMPDSSASVMFRKRRG</sequence>
<dbReference type="PANTHER" id="PTHR46206">
    <property type="entry name" value="CYTOCHROME P450"/>
    <property type="match status" value="1"/>
</dbReference>
<evidence type="ECO:0000313" key="6">
    <source>
        <dbReference type="EMBL" id="KAG5654675.1"/>
    </source>
</evidence>
<dbReference type="EMBL" id="JABCKI010000003">
    <property type="protein sequence ID" value="KAG5654675.1"/>
    <property type="molecule type" value="Genomic_DNA"/>
</dbReference>
<keyword evidence="7" id="KW-1185">Reference proteome</keyword>
<evidence type="ECO:0000313" key="7">
    <source>
        <dbReference type="Proteomes" id="UP000717328"/>
    </source>
</evidence>
<dbReference type="GO" id="GO:0004497">
    <property type="term" value="F:monooxygenase activity"/>
    <property type="evidence" value="ECO:0007669"/>
    <property type="project" value="InterPro"/>
</dbReference>
<accession>A0A9P7KNB1</accession>
<dbReference type="GO" id="GO:0020037">
    <property type="term" value="F:heme binding"/>
    <property type="evidence" value="ECO:0007669"/>
    <property type="project" value="InterPro"/>
</dbReference>
<keyword evidence="4" id="KW-0560">Oxidoreductase</keyword>
<dbReference type="Gene3D" id="1.10.630.10">
    <property type="entry name" value="Cytochrome P450"/>
    <property type="match status" value="2"/>
</dbReference>
<keyword evidence="5" id="KW-0408">Iron</keyword>
<dbReference type="OrthoDB" id="3248974at2759"/>
<dbReference type="GO" id="GO:0005506">
    <property type="term" value="F:iron ion binding"/>
    <property type="evidence" value="ECO:0007669"/>
    <property type="project" value="InterPro"/>
</dbReference>
<comment type="caution">
    <text evidence="6">The sequence shown here is derived from an EMBL/GenBank/DDBJ whole genome shotgun (WGS) entry which is preliminary data.</text>
</comment>
<reference evidence="6" key="2">
    <citation type="submission" date="2021-10" db="EMBL/GenBank/DDBJ databases">
        <title>Phylogenomics reveals ancestral predisposition of the termite-cultivated fungus Termitomyces towards a domesticated lifestyle.</title>
        <authorList>
            <person name="Auxier B."/>
            <person name="Grum-Grzhimaylo A."/>
            <person name="Cardenas M.E."/>
            <person name="Lodge J.D."/>
            <person name="Laessoe T."/>
            <person name="Pedersen O."/>
            <person name="Smith M.E."/>
            <person name="Kuyper T.W."/>
            <person name="Franco-Molano E.A."/>
            <person name="Baroni T.J."/>
            <person name="Aanen D.K."/>
        </authorList>
    </citation>
    <scope>NUCLEOTIDE SEQUENCE</scope>
    <source>
        <strain evidence="6">D49</strain>
    </source>
</reference>
<dbReference type="Proteomes" id="UP000717328">
    <property type="component" value="Unassembled WGS sequence"/>
</dbReference>
<evidence type="ECO:0000256" key="5">
    <source>
        <dbReference type="ARBA" id="ARBA00023004"/>
    </source>
</evidence>
<dbReference type="InterPro" id="IPR036396">
    <property type="entry name" value="Cyt_P450_sf"/>
</dbReference>
<name>A0A9P7KNB1_9AGAR</name>
<reference evidence="6" key="1">
    <citation type="submission" date="2021-02" db="EMBL/GenBank/DDBJ databases">
        <authorList>
            <person name="Nieuwenhuis M."/>
            <person name="Van De Peppel L.J.J."/>
        </authorList>
    </citation>
    <scope>NUCLEOTIDE SEQUENCE</scope>
    <source>
        <strain evidence="6">D49</strain>
    </source>
</reference>
<comment type="similarity">
    <text evidence="2">Belongs to the cytochrome P450 family.</text>
</comment>